<accession>A0A518EM38</accession>
<sequence>MPTAQSGGDTRQGPTRLKNLVRRVESELEDGTPGKAAAMEWFRSFVEDDDFWQHQRHGLMLLWSPTIQEEWRLPFDLPECAHVSSRFHLKHAIHVANSPAFELLAFSRGAIRYFHGDASHIQQLEIEGIPADINEFLRFHDFEEQVQSHSVSGAPKGSGKQPAMTQHSSAGLSDRRSDDLDRFAHEVAKVIDRRRAQQKSPLWLILAATERDVAAYRKGSRDPKLCEMAIHGNCDRIEPEALRAQGWKIASHYWDDQHSAARDRVLAGVGNDRGTANLTGVLNAAHQGRVSTLFVASDREVLGQFDAVTGKVKLAHASDSHFDDLLDEAACLASMHGADVHVLPQEEMPTDGQIVAALRS</sequence>
<evidence type="ECO:0000313" key="3">
    <source>
        <dbReference type="Proteomes" id="UP000320390"/>
    </source>
</evidence>
<evidence type="ECO:0000313" key="2">
    <source>
        <dbReference type="EMBL" id="QDV05157.1"/>
    </source>
</evidence>
<keyword evidence="3" id="KW-1185">Reference proteome</keyword>
<name>A0A518EM38_9BACT</name>
<organism evidence="2 3">
    <name type="scientific">Saltatorellus ferox</name>
    <dbReference type="NCBI Taxonomy" id="2528018"/>
    <lineage>
        <taxon>Bacteria</taxon>
        <taxon>Pseudomonadati</taxon>
        <taxon>Planctomycetota</taxon>
        <taxon>Planctomycetia</taxon>
        <taxon>Planctomycetia incertae sedis</taxon>
        <taxon>Saltatorellus</taxon>
    </lineage>
</organism>
<proteinExistence type="predicted"/>
<dbReference type="Proteomes" id="UP000320390">
    <property type="component" value="Chromosome"/>
</dbReference>
<dbReference type="Pfam" id="PF18849">
    <property type="entry name" value="baeRF_family7"/>
    <property type="match status" value="1"/>
</dbReference>
<dbReference type="EMBL" id="CP036434">
    <property type="protein sequence ID" value="QDV05157.1"/>
    <property type="molecule type" value="Genomic_DNA"/>
</dbReference>
<reference evidence="2 3" key="1">
    <citation type="submission" date="2019-02" db="EMBL/GenBank/DDBJ databases">
        <title>Deep-cultivation of Planctomycetes and their phenomic and genomic characterization uncovers novel biology.</title>
        <authorList>
            <person name="Wiegand S."/>
            <person name="Jogler M."/>
            <person name="Boedeker C."/>
            <person name="Pinto D."/>
            <person name="Vollmers J."/>
            <person name="Rivas-Marin E."/>
            <person name="Kohn T."/>
            <person name="Peeters S.H."/>
            <person name="Heuer A."/>
            <person name="Rast P."/>
            <person name="Oberbeckmann S."/>
            <person name="Bunk B."/>
            <person name="Jeske O."/>
            <person name="Meyerdierks A."/>
            <person name="Storesund J.E."/>
            <person name="Kallscheuer N."/>
            <person name="Luecker S."/>
            <person name="Lage O.M."/>
            <person name="Pohl T."/>
            <person name="Merkel B.J."/>
            <person name="Hornburger P."/>
            <person name="Mueller R.-W."/>
            <person name="Bruemmer F."/>
            <person name="Labrenz M."/>
            <person name="Spormann A.M."/>
            <person name="Op den Camp H."/>
            <person name="Overmann J."/>
            <person name="Amann R."/>
            <person name="Jetten M.S.M."/>
            <person name="Mascher T."/>
            <person name="Medema M.H."/>
            <person name="Devos D.P."/>
            <person name="Kaster A.-K."/>
            <person name="Ovreas L."/>
            <person name="Rohde M."/>
            <person name="Galperin M.Y."/>
            <person name="Jogler C."/>
        </authorList>
    </citation>
    <scope>NUCLEOTIDE SEQUENCE [LARGE SCALE GENOMIC DNA]</scope>
    <source>
        <strain evidence="2 3">Poly30</strain>
    </source>
</reference>
<protein>
    <submittedName>
        <fullName evidence="2">Uncharacterized protein</fullName>
    </submittedName>
</protein>
<dbReference type="AlphaFoldDB" id="A0A518EM38"/>
<gene>
    <name evidence="2" type="ORF">Poly30_06530</name>
</gene>
<feature type="region of interest" description="Disordered" evidence="1">
    <location>
        <begin position="148"/>
        <end position="176"/>
    </location>
</feature>
<dbReference type="InterPro" id="IPR040837">
    <property type="entry name" value="Bact_RF_family7"/>
</dbReference>
<evidence type="ECO:0000256" key="1">
    <source>
        <dbReference type="SAM" id="MobiDB-lite"/>
    </source>
</evidence>